<gene>
    <name evidence="14" type="primary">mntR</name>
    <name evidence="14" type="ORF">ACFO8Q_21575</name>
</gene>
<comment type="similarity">
    <text evidence="2">Belongs to the DtxR/MntR family.</text>
</comment>
<dbReference type="InterPro" id="IPR036421">
    <property type="entry name" value="Fe_dep_repressor_sf"/>
</dbReference>
<dbReference type="SUPFAM" id="SSF46785">
    <property type="entry name" value="Winged helix' DNA-binding domain"/>
    <property type="match status" value="1"/>
</dbReference>
<evidence type="ECO:0000259" key="13">
    <source>
        <dbReference type="PROSITE" id="PS50944"/>
    </source>
</evidence>
<evidence type="ECO:0000256" key="11">
    <source>
        <dbReference type="ARBA" id="ARBA00032593"/>
    </source>
</evidence>
<dbReference type="Pfam" id="PF02742">
    <property type="entry name" value="Fe_dep_repr_C"/>
    <property type="match status" value="1"/>
</dbReference>
<dbReference type="InterPro" id="IPR036390">
    <property type="entry name" value="WH_DNA-bd_sf"/>
</dbReference>
<dbReference type="InterPro" id="IPR022687">
    <property type="entry name" value="HTH_DTXR"/>
</dbReference>
<evidence type="ECO:0000256" key="3">
    <source>
        <dbReference type="ARBA" id="ARBA00011738"/>
    </source>
</evidence>
<dbReference type="PROSITE" id="PS50944">
    <property type="entry name" value="HTH_DTXR"/>
    <property type="match status" value="1"/>
</dbReference>
<dbReference type="Gene3D" id="1.10.10.10">
    <property type="entry name" value="Winged helix-like DNA-binding domain superfamily/Winged helix DNA-binding domain"/>
    <property type="match status" value="1"/>
</dbReference>
<keyword evidence="6" id="KW-0805">Transcription regulation</keyword>
<feature type="region of interest" description="Disordered" evidence="12">
    <location>
        <begin position="141"/>
        <end position="160"/>
    </location>
</feature>
<comment type="subcellular location">
    <subcellularLocation>
        <location evidence="1">Cytoplasm</location>
    </subcellularLocation>
</comment>
<evidence type="ECO:0000256" key="10">
    <source>
        <dbReference type="ARBA" id="ARBA00023211"/>
    </source>
</evidence>
<evidence type="ECO:0000313" key="14">
    <source>
        <dbReference type="EMBL" id="MFC4769899.1"/>
    </source>
</evidence>
<evidence type="ECO:0000256" key="7">
    <source>
        <dbReference type="ARBA" id="ARBA00023125"/>
    </source>
</evidence>
<evidence type="ECO:0000256" key="5">
    <source>
        <dbReference type="ARBA" id="ARBA00022491"/>
    </source>
</evidence>
<evidence type="ECO:0000256" key="2">
    <source>
        <dbReference type="ARBA" id="ARBA00007871"/>
    </source>
</evidence>
<keyword evidence="8" id="KW-0010">Activator</keyword>
<dbReference type="RefSeq" id="WP_380028959.1">
    <property type="nucleotide sequence ID" value="NZ_JBHSHC010000149.1"/>
</dbReference>
<name>A0ABV9Q7W2_9BACL</name>
<dbReference type="InterPro" id="IPR022689">
    <property type="entry name" value="Iron_dep_repressor"/>
</dbReference>
<keyword evidence="5" id="KW-0678">Repressor</keyword>
<keyword evidence="9" id="KW-0804">Transcription</keyword>
<keyword evidence="15" id="KW-1185">Reference proteome</keyword>
<feature type="domain" description="HTH dtxR-type" evidence="13">
    <location>
        <begin position="1"/>
        <end position="63"/>
    </location>
</feature>
<sequence length="160" mass="18500">MPTPTMEDYLEKIYLLIEEKGYARVIDISASLNVNSPAVTKMVQKLDEKGFCMYERYRGITLTAKGKRVAKSLAEKHQLLETFLRTIGVYEENIYQEVEGIEHHIGKHTAFCISTLVRFFEENPSVKESYLKYLKQMNENDERGSFKEPHQEKAIGDSLT</sequence>
<organism evidence="14 15">
    <name type="scientific">Effusibacillus consociatus</name>
    <dbReference type="NCBI Taxonomy" id="1117041"/>
    <lineage>
        <taxon>Bacteria</taxon>
        <taxon>Bacillati</taxon>
        <taxon>Bacillota</taxon>
        <taxon>Bacilli</taxon>
        <taxon>Bacillales</taxon>
        <taxon>Alicyclobacillaceae</taxon>
        <taxon>Effusibacillus</taxon>
    </lineage>
</organism>
<keyword evidence="10" id="KW-0464">Manganese</keyword>
<dbReference type="NCBIfam" id="NF003025">
    <property type="entry name" value="PRK03902.1"/>
    <property type="match status" value="1"/>
</dbReference>
<evidence type="ECO:0000256" key="9">
    <source>
        <dbReference type="ARBA" id="ARBA00023163"/>
    </source>
</evidence>
<protein>
    <recommendedName>
        <fullName evidence="11">Manganese transport regulator</fullName>
    </recommendedName>
</protein>
<dbReference type="Proteomes" id="UP001596002">
    <property type="component" value="Unassembled WGS sequence"/>
</dbReference>
<evidence type="ECO:0000256" key="4">
    <source>
        <dbReference type="ARBA" id="ARBA00022490"/>
    </source>
</evidence>
<evidence type="ECO:0000256" key="8">
    <source>
        <dbReference type="ARBA" id="ARBA00023159"/>
    </source>
</evidence>
<dbReference type="Pfam" id="PF01325">
    <property type="entry name" value="Fe_dep_repress"/>
    <property type="match status" value="1"/>
</dbReference>
<dbReference type="SMART" id="SM00529">
    <property type="entry name" value="HTH_DTXR"/>
    <property type="match status" value="1"/>
</dbReference>
<evidence type="ECO:0000313" key="15">
    <source>
        <dbReference type="Proteomes" id="UP001596002"/>
    </source>
</evidence>
<dbReference type="InterPro" id="IPR001367">
    <property type="entry name" value="Fe_dep_repressor"/>
</dbReference>
<reference evidence="15" key="1">
    <citation type="journal article" date="2019" name="Int. J. Syst. Evol. Microbiol.">
        <title>The Global Catalogue of Microorganisms (GCM) 10K type strain sequencing project: providing services to taxonomists for standard genome sequencing and annotation.</title>
        <authorList>
            <consortium name="The Broad Institute Genomics Platform"/>
            <consortium name="The Broad Institute Genome Sequencing Center for Infectious Disease"/>
            <person name="Wu L."/>
            <person name="Ma J."/>
        </authorList>
    </citation>
    <scope>NUCLEOTIDE SEQUENCE [LARGE SCALE GENOMIC DNA]</scope>
    <source>
        <strain evidence="15">WYCCWR 12678</strain>
    </source>
</reference>
<evidence type="ECO:0000256" key="1">
    <source>
        <dbReference type="ARBA" id="ARBA00004496"/>
    </source>
</evidence>
<dbReference type="PANTHER" id="PTHR33238:SF11">
    <property type="entry name" value="TRANSCRIPTIONAL REGULATOR MNTR"/>
    <property type="match status" value="1"/>
</dbReference>
<dbReference type="Gene3D" id="1.10.60.10">
    <property type="entry name" value="Iron dependent repressor, metal binding and dimerisation domain"/>
    <property type="match status" value="1"/>
</dbReference>
<accession>A0ABV9Q7W2</accession>
<proteinExistence type="inferred from homology"/>
<dbReference type="InterPro" id="IPR036388">
    <property type="entry name" value="WH-like_DNA-bd_sf"/>
</dbReference>
<dbReference type="SUPFAM" id="SSF47979">
    <property type="entry name" value="Iron-dependent repressor protein, dimerization domain"/>
    <property type="match status" value="1"/>
</dbReference>
<dbReference type="EMBL" id="JBHSHC010000149">
    <property type="protein sequence ID" value="MFC4769899.1"/>
    <property type="molecule type" value="Genomic_DNA"/>
</dbReference>
<comment type="caution">
    <text evidence="14">The sequence shown here is derived from an EMBL/GenBank/DDBJ whole genome shotgun (WGS) entry which is preliminary data.</text>
</comment>
<dbReference type="PANTHER" id="PTHR33238">
    <property type="entry name" value="IRON (METAL) DEPENDENT REPRESSOR, DTXR FAMILY"/>
    <property type="match status" value="1"/>
</dbReference>
<comment type="subunit">
    <text evidence="3">Homodimer.</text>
</comment>
<keyword evidence="7" id="KW-0238">DNA-binding</keyword>
<evidence type="ECO:0000256" key="12">
    <source>
        <dbReference type="SAM" id="MobiDB-lite"/>
    </source>
</evidence>
<dbReference type="InterPro" id="IPR050536">
    <property type="entry name" value="DtxR_MntR_Metal-Reg"/>
</dbReference>
<evidence type="ECO:0000256" key="6">
    <source>
        <dbReference type="ARBA" id="ARBA00023015"/>
    </source>
</evidence>
<keyword evidence="4" id="KW-0963">Cytoplasm</keyword>